<reference evidence="2" key="1">
    <citation type="submission" date="2025-08" db="UniProtKB">
        <authorList>
            <consortium name="Ensembl"/>
        </authorList>
    </citation>
    <scope>IDENTIFICATION</scope>
</reference>
<evidence type="ECO:0000313" key="2">
    <source>
        <dbReference type="Ensembl" id="ENSLBEP00000019010.1"/>
    </source>
</evidence>
<proteinExistence type="predicted"/>
<dbReference type="InterPro" id="IPR027417">
    <property type="entry name" value="P-loop_NTPase"/>
</dbReference>
<sequence>RLRMAVEQFVSKTLELLQEEREAEIEETRIWQENISLKDLQSKGVCLLKLQIGSQFTGLYGRTVIVLEPRKHLGFSTLPSNSFGPECVCVSTTVKTLYFLWD</sequence>
<dbReference type="InterPro" id="IPR048761">
    <property type="entry name" value="SMUBP-2_HCS1_1B"/>
</dbReference>
<dbReference type="Gene3D" id="2.40.30.270">
    <property type="match status" value="1"/>
</dbReference>
<evidence type="ECO:0000313" key="3">
    <source>
        <dbReference type="Proteomes" id="UP000261660"/>
    </source>
</evidence>
<name>A0A3Q3MFF6_9LABR</name>
<dbReference type="GO" id="GO:0003723">
    <property type="term" value="F:RNA binding"/>
    <property type="evidence" value="ECO:0007669"/>
    <property type="project" value="InterPro"/>
</dbReference>
<dbReference type="GeneTree" id="ENSGT00930000151035"/>
<evidence type="ECO:0000259" key="1">
    <source>
        <dbReference type="Pfam" id="PF21138"/>
    </source>
</evidence>
<accession>A0A3Q3MFF6</accession>
<dbReference type="Proteomes" id="UP000261660">
    <property type="component" value="Unplaced"/>
</dbReference>
<feature type="domain" description="Helicase SMUBP-2/HCS1 1B" evidence="1">
    <location>
        <begin position="10"/>
        <end position="85"/>
    </location>
</feature>
<reference evidence="2" key="2">
    <citation type="submission" date="2025-09" db="UniProtKB">
        <authorList>
            <consortium name="Ensembl"/>
        </authorList>
    </citation>
    <scope>IDENTIFICATION</scope>
</reference>
<dbReference type="Gene3D" id="3.40.50.300">
    <property type="entry name" value="P-loop containing nucleotide triphosphate hydrolases"/>
    <property type="match status" value="1"/>
</dbReference>
<protein>
    <submittedName>
        <fullName evidence="2">Immunoglobulin mu DNA binding protein 2</fullName>
    </submittedName>
</protein>
<dbReference type="Ensembl" id="ENSLBET00000020040.1">
    <property type="protein sequence ID" value="ENSLBEP00000019010.1"/>
    <property type="gene ID" value="ENSLBEG00000014501.1"/>
</dbReference>
<dbReference type="Pfam" id="PF21138">
    <property type="entry name" value="SMUBP-2_HCS1_1B"/>
    <property type="match status" value="1"/>
</dbReference>
<keyword evidence="3" id="KW-1185">Reference proteome</keyword>
<dbReference type="AlphaFoldDB" id="A0A3Q3MFF6"/>
<organism evidence="2 3">
    <name type="scientific">Labrus bergylta</name>
    <name type="common">ballan wrasse</name>
    <dbReference type="NCBI Taxonomy" id="56723"/>
    <lineage>
        <taxon>Eukaryota</taxon>
        <taxon>Metazoa</taxon>
        <taxon>Chordata</taxon>
        <taxon>Craniata</taxon>
        <taxon>Vertebrata</taxon>
        <taxon>Euteleostomi</taxon>
        <taxon>Actinopterygii</taxon>
        <taxon>Neopterygii</taxon>
        <taxon>Teleostei</taxon>
        <taxon>Neoteleostei</taxon>
        <taxon>Acanthomorphata</taxon>
        <taxon>Eupercaria</taxon>
        <taxon>Labriformes</taxon>
        <taxon>Labridae</taxon>
        <taxon>Labrus</taxon>
    </lineage>
</organism>